<keyword evidence="3 4" id="KW-0620">Polyamine biosynthesis</keyword>
<evidence type="ECO:0000259" key="8">
    <source>
        <dbReference type="PROSITE" id="PS51006"/>
    </source>
</evidence>
<dbReference type="Gene3D" id="3.40.50.150">
    <property type="entry name" value="Vaccinia Virus protein VP39"/>
    <property type="match status" value="1"/>
</dbReference>
<evidence type="ECO:0000256" key="6">
    <source>
        <dbReference type="RuleBase" id="RU003836"/>
    </source>
</evidence>
<dbReference type="InterPro" id="IPR037163">
    <property type="entry name" value="Spermidine_synt_N_sf"/>
</dbReference>
<feature type="binding site" evidence="4">
    <location>
        <position position="106"/>
    </location>
    <ligand>
        <name>S-methyl-5'-thioadenosine</name>
        <dbReference type="ChEBI" id="CHEBI:17509"/>
    </ligand>
</feature>
<feature type="domain" description="PABS" evidence="8">
    <location>
        <begin position="2"/>
        <end position="234"/>
    </location>
</feature>
<feature type="binding site" evidence="4">
    <location>
        <position position="62"/>
    </location>
    <ligand>
        <name>spermidine</name>
        <dbReference type="ChEBI" id="CHEBI:57834"/>
    </ligand>
</feature>
<comment type="caution">
    <text evidence="9">The sequence shown here is derived from an EMBL/GenBank/DDBJ whole genome shotgun (WGS) entry which is preliminary data.</text>
</comment>
<dbReference type="InterPro" id="IPR035246">
    <property type="entry name" value="Spermidine_synt_N"/>
</dbReference>
<gene>
    <name evidence="4" type="primary">speE</name>
    <name evidence="9" type="ORF">C7B47_10400</name>
</gene>
<keyword evidence="4 7" id="KW-0745">Spermidine biosynthesis</keyword>
<evidence type="ECO:0000256" key="7">
    <source>
        <dbReference type="RuleBase" id="RU003837"/>
    </source>
</evidence>
<evidence type="ECO:0000313" key="9">
    <source>
        <dbReference type="EMBL" id="PSR26568.1"/>
    </source>
</evidence>
<dbReference type="GO" id="GO:0005829">
    <property type="term" value="C:cytosol"/>
    <property type="evidence" value="ECO:0007669"/>
    <property type="project" value="TreeGrafter"/>
</dbReference>
<proteinExistence type="inferred from homology"/>
<dbReference type="AlphaFoldDB" id="A0A1R0IUN6"/>
<dbReference type="HAMAP" id="MF_00198">
    <property type="entry name" value="Spermidine_synth"/>
    <property type="match status" value="1"/>
</dbReference>
<feature type="binding site" evidence="4">
    <location>
        <position position="86"/>
    </location>
    <ligand>
        <name>spermidine</name>
        <dbReference type="ChEBI" id="CHEBI:57834"/>
    </ligand>
</feature>
<reference evidence="9 10" key="1">
    <citation type="journal article" date="2014" name="BMC Genomics">
        <title>Comparison of environmental and isolate Sulfobacillus genomes reveals diverse carbon, sulfur, nitrogen, and hydrogen metabolisms.</title>
        <authorList>
            <person name="Justice N.B."/>
            <person name="Norman A."/>
            <person name="Brown C.T."/>
            <person name="Singh A."/>
            <person name="Thomas B.C."/>
            <person name="Banfield J.F."/>
        </authorList>
    </citation>
    <scope>NUCLEOTIDE SEQUENCE [LARGE SCALE GENOMIC DNA]</scope>
    <source>
        <strain evidence="9">AMDSBA5</strain>
    </source>
</reference>
<comment type="function">
    <text evidence="4">Catalyzes the irreversible transfer of a propylamine group from the amino donor S-adenosylmethioninamine (decarboxy-AdoMet) to putrescine (1,4-diaminobutane) to yield spermidine.</text>
</comment>
<comment type="similarity">
    <text evidence="1 4 6">Belongs to the spermidine/spermine synthase family.</text>
</comment>
<keyword evidence="2 4" id="KW-0808">Transferase</keyword>
<dbReference type="Pfam" id="PF17284">
    <property type="entry name" value="Spermine_synt_N"/>
    <property type="match status" value="1"/>
</dbReference>
<organism evidence="9 10">
    <name type="scientific">Sulfobacillus thermosulfidooxidans</name>
    <dbReference type="NCBI Taxonomy" id="28034"/>
    <lineage>
        <taxon>Bacteria</taxon>
        <taxon>Bacillati</taxon>
        <taxon>Bacillota</taxon>
        <taxon>Clostridia</taxon>
        <taxon>Eubacteriales</taxon>
        <taxon>Clostridiales Family XVII. Incertae Sedis</taxon>
        <taxon>Sulfobacillus</taxon>
    </lineage>
</organism>
<feature type="active site" description="Proton acceptor" evidence="4 5">
    <location>
        <position position="154"/>
    </location>
</feature>
<evidence type="ECO:0000256" key="1">
    <source>
        <dbReference type="ARBA" id="ARBA00007867"/>
    </source>
</evidence>
<dbReference type="Proteomes" id="UP000242705">
    <property type="component" value="Unassembled WGS sequence"/>
</dbReference>
<dbReference type="GO" id="GO:0004766">
    <property type="term" value="F:spermidine synthase activity"/>
    <property type="evidence" value="ECO:0007669"/>
    <property type="project" value="UniProtKB-UniRule"/>
</dbReference>
<dbReference type="RefSeq" id="WP_020375488.1">
    <property type="nucleotide sequence ID" value="NZ_MDZD01000003.1"/>
</dbReference>
<dbReference type="InterPro" id="IPR029063">
    <property type="entry name" value="SAM-dependent_MTases_sf"/>
</dbReference>
<dbReference type="UniPathway" id="UPA00248">
    <property type="reaction ID" value="UER00314"/>
</dbReference>
<comment type="subunit">
    <text evidence="4">Homodimer or homotetramer.</text>
</comment>
<dbReference type="PROSITE" id="PS51006">
    <property type="entry name" value="PABS_2"/>
    <property type="match status" value="1"/>
</dbReference>
<feature type="binding site" evidence="4">
    <location>
        <begin position="154"/>
        <end position="157"/>
    </location>
    <ligand>
        <name>spermidine</name>
        <dbReference type="ChEBI" id="CHEBI:57834"/>
    </ligand>
</feature>
<feature type="binding site" evidence="4">
    <location>
        <begin position="137"/>
        <end position="138"/>
    </location>
    <ligand>
        <name>S-methyl-5'-thioadenosine</name>
        <dbReference type="ChEBI" id="CHEBI:17509"/>
    </ligand>
</feature>
<comment type="catalytic activity">
    <reaction evidence="4 7">
        <text>S-adenosyl 3-(methylsulfanyl)propylamine + putrescine = S-methyl-5'-thioadenosine + spermidine + H(+)</text>
        <dbReference type="Rhea" id="RHEA:12721"/>
        <dbReference type="ChEBI" id="CHEBI:15378"/>
        <dbReference type="ChEBI" id="CHEBI:17509"/>
        <dbReference type="ChEBI" id="CHEBI:57443"/>
        <dbReference type="ChEBI" id="CHEBI:57834"/>
        <dbReference type="ChEBI" id="CHEBI:326268"/>
        <dbReference type="EC" id="2.5.1.16"/>
    </reaction>
</comment>
<dbReference type="InterPro" id="IPR001045">
    <property type="entry name" value="Spermi_synthase"/>
</dbReference>
<dbReference type="SUPFAM" id="SSF53335">
    <property type="entry name" value="S-adenosyl-L-methionine-dependent methyltransferases"/>
    <property type="match status" value="1"/>
</dbReference>
<dbReference type="PANTHER" id="PTHR11558:SF11">
    <property type="entry name" value="SPERMIDINE SYNTHASE"/>
    <property type="match status" value="1"/>
</dbReference>
<dbReference type="EC" id="2.5.1.16" evidence="4"/>
<dbReference type="PROSITE" id="PS01330">
    <property type="entry name" value="PABS_1"/>
    <property type="match status" value="1"/>
</dbReference>
<dbReference type="PANTHER" id="PTHR11558">
    <property type="entry name" value="SPERMIDINE/SPERMINE SYNTHASE"/>
    <property type="match status" value="1"/>
</dbReference>
<name>A0A1R0IUN6_SULTH</name>
<evidence type="ECO:0000256" key="2">
    <source>
        <dbReference type="ARBA" id="ARBA00022679"/>
    </source>
</evidence>
<dbReference type="InterPro" id="IPR030373">
    <property type="entry name" value="PABS_CS"/>
</dbReference>
<dbReference type="CDD" id="cd02440">
    <property type="entry name" value="AdoMet_MTases"/>
    <property type="match status" value="1"/>
</dbReference>
<feature type="binding site" evidence="4">
    <location>
        <position position="31"/>
    </location>
    <ligand>
        <name>S-methyl-5'-thioadenosine</name>
        <dbReference type="ChEBI" id="CHEBI:17509"/>
    </ligand>
</feature>
<dbReference type="EMBL" id="PXYX01000021">
    <property type="protein sequence ID" value="PSR26568.1"/>
    <property type="molecule type" value="Genomic_DNA"/>
</dbReference>
<protein>
    <recommendedName>
        <fullName evidence="4">Polyamine aminopropyltransferase</fullName>
    </recommendedName>
    <alternativeName>
        <fullName evidence="4">Putrescine aminopropyltransferase</fullName>
        <shortName evidence="4">PAPT</shortName>
    </alternativeName>
    <alternativeName>
        <fullName evidence="4">Spermidine synthase</fullName>
        <shortName evidence="4">SPDS</shortName>
        <shortName evidence="4">SPDSY</shortName>
        <ecNumber evidence="4">2.5.1.16</ecNumber>
    </alternativeName>
</protein>
<dbReference type="GO" id="GO:0008295">
    <property type="term" value="P:spermidine biosynthetic process"/>
    <property type="evidence" value="ECO:0007669"/>
    <property type="project" value="UniProtKB-UniRule"/>
</dbReference>
<comment type="pathway">
    <text evidence="4">Amine and polyamine biosynthesis; spermidine biosynthesis; spermidine from putrescine: step 1/1.</text>
</comment>
<sequence length="270" mass="30516">MNTWFTELQTRNVSLGLRIEDVLWHEKTPYQELAVLQTEAYGRMLVLDGAIQTTIVDEFVYHEMITHVPLLLHPNPKKVAVVGGGDGGAIREILKHPSVEEAHLIEIDEKVVEASKRFLPEISEALDDERAKVHFTDGIAWMKEARDYDVIMVDSTDPVGPAEGLFVPEFYQSIYDALGPDGIMVAQSESPFLEPDIIQRVMAGVSKAFPVARLYLASIPTYPSGLWSFTLGSKKPLQKPRQATFKTRYWTPEIQTSCFQLPRFVEDLIR</sequence>
<dbReference type="Pfam" id="PF01564">
    <property type="entry name" value="Spermine_synth"/>
    <property type="match status" value="1"/>
</dbReference>
<dbReference type="NCBIfam" id="NF002010">
    <property type="entry name" value="PRK00811.1"/>
    <property type="match status" value="1"/>
</dbReference>
<evidence type="ECO:0000256" key="3">
    <source>
        <dbReference type="ARBA" id="ARBA00023115"/>
    </source>
</evidence>
<evidence type="ECO:0000256" key="5">
    <source>
        <dbReference type="PROSITE-ProRule" id="PRU00354"/>
    </source>
</evidence>
<dbReference type="Gene3D" id="2.30.140.10">
    <property type="entry name" value="Spermidine synthase, tetramerisation domain"/>
    <property type="match status" value="1"/>
</dbReference>
<evidence type="ECO:0000256" key="4">
    <source>
        <dbReference type="HAMAP-Rule" id="MF_00198"/>
    </source>
</evidence>
<dbReference type="InterPro" id="IPR030374">
    <property type="entry name" value="PABS"/>
</dbReference>
<evidence type="ECO:0000313" key="10">
    <source>
        <dbReference type="Proteomes" id="UP000242705"/>
    </source>
</evidence>
<feature type="binding site" evidence="4">
    <location>
        <position position="161"/>
    </location>
    <ligand>
        <name>S-methyl-5'-thioadenosine</name>
        <dbReference type="ChEBI" id="CHEBI:17509"/>
    </ligand>
</feature>
<accession>A0A1R0IUN6</accession>
<dbReference type="NCBIfam" id="TIGR00417">
    <property type="entry name" value="speE"/>
    <property type="match status" value="1"/>
</dbReference>